<name>A0AAU7YLB3_9RICK</name>
<accession>A0AAU7YLB3</accession>
<protein>
    <recommendedName>
        <fullName evidence="2">Reverse transcriptase</fullName>
    </recommendedName>
</protein>
<sequence>MNKTKSFDIPKQLIWRAYKRVSKNKGAASVDEVSIIKFEENLKDNLYKLWNRMSSGSYFPGPVKAVAIPKDTGGGQRILGVPSVFNRIGANGCFYVS</sequence>
<dbReference type="EMBL" id="CP158587">
    <property type="protein sequence ID" value="XCA34375.1"/>
    <property type="molecule type" value="Genomic_DNA"/>
</dbReference>
<dbReference type="AlphaFoldDB" id="A0AAU7YLB3"/>
<dbReference type="SUPFAM" id="SSF56672">
    <property type="entry name" value="DNA/RNA polymerases"/>
    <property type="match status" value="1"/>
</dbReference>
<organism evidence="1">
    <name type="scientific">Wolbachia endosymbiont of Oeneis ivallda</name>
    <dbReference type="NCBI Taxonomy" id="3171168"/>
    <lineage>
        <taxon>Bacteria</taxon>
        <taxon>Pseudomonadati</taxon>
        <taxon>Pseudomonadota</taxon>
        <taxon>Alphaproteobacteria</taxon>
        <taxon>Rickettsiales</taxon>
        <taxon>Anaplasmataceae</taxon>
        <taxon>Wolbachieae</taxon>
        <taxon>Wolbachia</taxon>
    </lineage>
</organism>
<proteinExistence type="predicted"/>
<evidence type="ECO:0000313" key="1">
    <source>
        <dbReference type="EMBL" id="XCA34375.1"/>
    </source>
</evidence>
<reference evidence="1" key="1">
    <citation type="submission" date="2024-06" db="EMBL/GenBank/DDBJ databases">
        <title>Genome assembly of the Oeneis chryxus ivallda.</title>
        <authorList>
            <person name="MacDonald Z."/>
            <person name="Shaffer H.B."/>
            <person name="Gillespie T."/>
            <person name="Marimuthu M.P.A."/>
            <person name="Nguyen O."/>
            <person name="Fairbairn C.W."/>
            <person name="Seligmann W.E."/>
            <person name="Escalona M."/>
            <person name="Miller C."/>
            <person name="Toffelmier E."/>
        </authorList>
    </citation>
    <scope>NUCLEOTIDE SEQUENCE</scope>
    <source>
        <strain evidence="1">CCGP_102_HBS-TG_Oc004</strain>
    </source>
</reference>
<gene>
    <name evidence="1" type="ORF">ABS861_02995</name>
</gene>
<evidence type="ECO:0008006" key="2">
    <source>
        <dbReference type="Google" id="ProtNLM"/>
    </source>
</evidence>
<dbReference type="InterPro" id="IPR043502">
    <property type="entry name" value="DNA/RNA_pol_sf"/>
</dbReference>